<dbReference type="Proteomes" id="UP001501294">
    <property type="component" value="Unassembled WGS sequence"/>
</dbReference>
<comment type="caution">
    <text evidence="2">The sequence shown here is derived from an EMBL/GenBank/DDBJ whole genome shotgun (WGS) entry which is preliminary data.</text>
</comment>
<keyword evidence="1" id="KW-0732">Signal</keyword>
<keyword evidence="3" id="KW-1185">Reference proteome</keyword>
<feature type="signal peptide" evidence="1">
    <location>
        <begin position="1"/>
        <end position="25"/>
    </location>
</feature>
<feature type="chain" id="PRO_5046103753" description="DUF3016 domain-containing protein" evidence="1">
    <location>
        <begin position="26"/>
        <end position="178"/>
    </location>
</feature>
<dbReference type="InterPro" id="IPR021557">
    <property type="entry name" value="DUF3016"/>
</dbReference>
<dbReference type="EMBL" id="BAABFU010000002">
    <property type="protein sequence ID" value="GAA4350317.1"/>
    <property type="molecule type" value="Genomic_DNA"/>
</dbReference>
<organism evidence="2 3">
    <name type="scientific">Kangiella taiwanensis</name>
    <dbReference type="NCBI Taxonomy" id="1079179"/>
    <lineage>
        <taxon>Bacteria</taxon>
        <taxon>Pseudomonadati</taxon>
        <taxon>Pseudomonadota</taxon>
        <taxon>Gammaproteobacteria</taxon>
        <taxon>Kangiellales</taxon>
        <taxon>Kangiellaceae</taxon>
        <taxon>Kangiella</taxon>
    </lineage>
</organism>
<protein>
    <recommendedName>
        <fullName evidence="4">DUF3016 domain-containing protein</fullName>
    </recommendedName>
</protein>
<evidence type="ECO:0000256" key="1">
    <source>
        <dbReference type="SAM" id="SignalP"/>
    </source>
</evidence>
<evidence type="ECO:0000313" key="2">
    <source>
        <dbReference type="EMBL" id="GAA4350317.1"/>
    </source>
</evidence>
<accession>A0ABP8I300</accession>
<evidence type="ECO:0000313" key="3">
    <source>
        <dbReference type="Proteomes" id="UP001501294"/>
    </source>
</evidence>
<reference evidence="3" key="1">
    <citation type="journal article" date="2019" name="Int. J. Syst. Evol. Microbiol.">
        <title>The Global Catalogue of Microorganisms (GCM) 10K type strain sequencing project: providing services to taxonomists for standard genome sequencing and annotation.</title>
        <authorList>
            <consortium name="The Broad Institute Genomics Platform"/>
            <consortium name="The Broad Institute Genome Sequencing Center for Infectious Disease"/>
            <person name="Wu L."/>
            <person name="Ma J."/>
        </authorList>
    </citation>
    <scope>NUCLEOTIDE SEQUENCE [LARGE SCALE GENOMIC DNA]</scope>
    <source>
        <strain evidence="3">JCM 17727</strain>
    </source>
</reference>
<sequence>MKNYKHIFITAVSALALSWAGVSIADSSASKNTAQSTSAIKVQWKDFDDYRDVRAATEPKGTFHKRVKKSFDKFFNDYGKELPEGQTLSIEIKDLDLAGHVQMSGTRDFRVMRDIDFPRMEFSYTLTGADGNVIKQGEAKIKDMNYLYHEKSWKRYREGFYYEKRMFREWYEDTLGKN</sequence>
<dbReference type="RefSeq" id="WP_223578430.1">
    <property type="nucleotide sequence ID" value="NZ_BAABFU010000002.1"/>
</dbReference>
<proteinExistence type="predicted"/>
<evidence type="ECO:0008006" key="4">
    <source>
        <dbReference type="Google" id="ProtNLM"/>
    </source>
</evidence>
<dbReference type="Pfam" id="PF11454">
    <property type="entry name" value="DUF3016"/>
    <property type="match status" value="1"/>
</dbReference>
<gene>
    <name evidence="2" type="ORF">GCM10023150_15850</name>
</gene>
<name>A0ABP8I300_9GAMM</name>